<reference evidence="1 2" key="1">
    <citation type="submission" date="2019-01" db="EMBL/GenBank/DDBJ databases">
        <title>Novel species of Nocardioides.</title>
        <authorList>
            <person name="Liu Q."/>
            <person name="Xin Y.-H."/>
        </authorList>
    </citation>
    <scope>NUCLEOTIDE SEQUENCE [LARGE SCALE GENOMIC DNA]</scope>
    <source>
        <strain evidence="1 2">HLT3-15</strain>
    </source>
</reference>
<dbReference type="EMBL" id="SDWS01000001">
    <property type="protein sequence ID" value="RYB96609.1"/>
    <property type="molecule type" value="Genomic_DNA"/>
</dbReference>
<dbReference type="Proteomes" id="UP000291838">
    <property type="component" value="Unassembled WGS sequence"/>
</dbReference>
<organism evidence="1 2">
    <name type="scientific">Nocardioides glacieisoli</name>
    <dbReference type="NCBI Taxonomy" id="1168730"/>
    <lineage>
        <taxon>Bacteria</taxon>
        <taxon>Bacillati</taxon>
        <taxon>Actinomycetota</taxon>
        <taxon>Actinomycetes</taxon>
        <taxon>Propionibacteriales</taxon>
        <taxon>Nocardioidaceae</taxon>
        <taxon>Nocardioides</taxon>
    </lineage>
</organism>
<accession>A0A4Q2S871</accession>
<gene>
    <name evidence="1" type="ORF">EUA06_03345</name>
</gene>
<dbReference type="RefSeq" id="WP_129473557.1">
    <property type="nucleotide sequence ID" value="NZ_SDWS01000001.1"/>
</dbReference>
<comment type="caution">
    <text evidence="1">The sequence shown here is derived from an EMBL/GenBank/DDBJ whole genome shotgun (WGS) entry which is preliminary data.</text>
</comment>
<proteinExistence type="predicted"/>
<evidence type="ECO:0000313" key="1">
    <source>
        <dbReference type="EMBL" id="RYB96609.1"/>
    </source>
</evidence>
<protein>
    <submittedName>
        <fullName evidence="1">Uncharacterized protein</fullName>
    </submittedName>
</protein>
<evidence type="ECO:0000313" key="2">
    <source>
        <dbReference type="Proteomes" id="UP000291838"/>
    </source>
</evidence>
<keyword evidence="2" id="KW-1185">Reference proteome</keyword>
<name>A0A4Q2S871_9ACTN</name>
<dbReference type="OrthoDB" id="3771072at2"/>
<dbReference type="AlphaFoldDB" id="A0A4Q2S871"/>
<sequence length="327" mass="34007">MSAGRAGRRTKGSRAVSRIVTLVLALGFAVVGVAGAASAHHNTVTGTVTCKQGGGWTVTWKVINSETISETITASNRTSVLPVGTVLTGSQTKTVTETVTTKPTAAINLTVTGKWVRDGQNIYSTNSDVVEVAEFSDGCNVVTAPTVPVVDDCGPGNARFGDVPAGPWTSKLNPDGSLTVTASSGYTFPNGQKSVSYPKPVDSNVACPTPPVTPPVVTPPVVTPPVVVPPEVLPAQVLVVKAGARRLDKCGRQGDLFKVNKKSGVVYTAKGKVLRQGVWLKARTRTVTVRASAADATYQLRGKSVWKLSFTRKACAKAPEVAPNTGS</sequence>